<evidence type="ECO:0000313" key="1">
    <source>
        <dbReference type="EMBL" id="OGM25725.1"/>
    </source>
</evidence>
<comment type="caution">
    <text evidence="1">The sequence shown here is derived from an EMBL/GenBank/DDBJ whole genome shotgun (WGS) entry which is preliminary data.</text>
</comment>
<dbReference type="InterPro" id="IPR011009">
    <property type="entry name" value="Kinase-like_dom_sf"/>
</dbReference>
<dbReference type="EMBL" id="MGGI01000020">
    <property type="protein sequence ID" value="OGM25725.1"/>
    <property type="molecule type" value="Genomic_DNA"/>
</dbReference>
<dbReference type="AlphaFoldDB" id="A0A1F7YGT2"/>
<reference evidence="1 2" key="1">
    <citation type="journal article" date="2016" name="Nat. Commun.">
        <title>Thousands of microbial genomes shed light on interconnected biogeochemical processes in an aquifer system.</title>
        <authorList>
            <person name="Anantharaman K."/>
            <person name="Brown C.T."/>
            <person name="Hug L.A."/>
            <person name="Sharon I."/>
            <person name="Castelle C.J."/>
            <person name="Probst A.J."/>
            <person name="Thomas B.C."/>
            <person name="Singh A."/>
            <person name="Wilkins M.J."/>
            <person name="Karaoz U."/>
            <person name="Brodie E.L."/>
            <person name="Williams K.H."/>
            <person name="Hubbard S.S."/>
            <person name="Banfield J.F."/>
        </authorList>
    </citation>
    <scope>NUCLEOTIDE SEQUENCE [LARGE SCALE GENOMIC DNA]</scope>
</reference>
<evidence type="ECO:0008006" key="3">
    <source>
        <dbReference type="Google" id="ProtNLM"/>
    </source>
</evidence>
<dbReference type="Proteomes" id="UP000178851">
    <property type="component" value="Unassembled WGS sequence"/>
</dbReference>
<protein>
    <recommendedName>
        <fullName evidence="3">Aminoglycoside phosphotransferase domain-containing protein</fullName>
    </recommendedName>
</protein>
<dbReference type="Gene3D" id="3.90.1200.10">
    <property type="match status" value="1"/>
</dbReference>
<sequence>MNNCFEDQNKKVVIKNLFNTDKADREIIGSKIFSKYAVCPNLVKIDTRTVKISLLADFNNTTDNKVLNDLLVDLFVKIKNEFCERILFEFSILKDLEIMSKELSRFSKIKNIIQEICDSIQGKPLYPVHGDIQKENISVSGNKLALIDFEHFRFAPLELDLVNSLFFNDRNCIDVKNLIPKLIKKNLMSIELLFQMLIFYSLKQIKEGRKPSDVQKRLEKAVERLKDITKEDLIGKSIPNLIVNRNFDSDWTASTCFA</sequence>
<name>A0A1F7YGT2_9BACT</name>
<accession>A0A1F7YGT2</accession>
<gene>
    <name evidence="1" type="ORF">A2627_01485</name>
</gene>
<dbReference type="SUPFAM" id="SSF56112">
    <property type="entry name" value="Protein kinase-like (PK-like)"/>
    <property type="match status" value="1"/>
</dbReference>
<proteinExistence type="predicted"/>
<evidence type="ECO:0000313" key="2">
    <source>
        <dbReference type="Proteomes" id="UP000178851"/>
    </source>
</evidence>
<organism evidence="1 2">
    <name type="scientific">Candidatus Woesebacteria bacterium RIFCSPHIGHO2_01_FULL_39_28</name>
    <dbReference type="NCBI Taxonomy" id="1802496"/>
    <lineage>
        <taxon>Bacteria</taxon>
        <taxon>Candidatus Woeseibacteriota</taxon>
    </lineage>
</organism>